<accession>A0A8J9Y7W1</accession>
<dbReference type="GO" id="GO:0046872">
    <property type="term" value="F:metal ion binding"/>
    <property type="evidence" value="ECO:0007669"/>
    <property type="project" value="UniProtKB-KW"/>
</dbReference>
<evidence type="ECO:0000256" key="2">
    <source>
        <dbReference type="ARBA" id="ARBA00022723"/>
    </source>
</evidence>
<evidence type="ECO:0000256" key="4">
    <source>
        <dbReference type="ARBA" id="ARBA00023157"/>
    </source>
</evidence>
<evidence type="ECO:0000256" key="5">
    <source>
        <dbReference type="ARBA" id="ARBA00023180"/>
    </source>
</evidence>
<name>A0A8J9Y7W1_9NEOP</name>
<dbReference type="InterPro" id="IPR051360">
    <property type="entry name" value="Neuronal_Pentraxin_Related"/>
</dbReference>
<keyword evidence="3" id="KW-0106">Calcium</keyword>
<keyword evidence="9" id="KW-1185">Reference proteome</keyword>
<feature type="domain" description="Pentraxin (PTX)" evidence="7">
    <location>
        <begin position="42"/>
        <end position="137"/>
    </location>
</feature>
<proteinExistence type="predicted"/>
<dbReference type="PANTHER" id="PTHR19277:SF125">
    <property type="entry name" value="B6"/>
    <property type="match status" value="1"/>
</dbReference>
<keyword evidence="4" id="KW-1015">Disulfide bond</keyword>
<dbReference type="AlphaFoldDB" id="A0A8J9Y7W1"/>
<sequence>MEIQKANIRLVLFIIIVASVICINRPVYKVSLTQKGFAQFLQYDLEAPPIREFTFCIWLRVFDLSNEQTIFTYIANGNNRVVRLWLDSGGQHIKISLNGRTSSTLVDITKTSWRHICISFQSDFGAWALYLDGVPNGIEGEVFGAYMILTSTIQRNYSMRYDPQFQQKYFHRNKLLPHNNLKYVVLNNLSDDVLTESSRATRAPFHNTTRSFVKFKTAFSEIEHDVGLDDISQKRTKTIDSSNEKEILDLTFVNNKQPRRNEDKINFWNLVNEAGNIGKFKGRNGTRAELSSSSTHELPTISEFEIPPPPTSFQDYIRTNVKIKKPIITPLFELKGNKKTKTNPVETIPNSYQYKLSDVEVPPPPEKNNKVYGQWTSSQFANSVLHYLKRFNYENKVHTKIPSTIPLLKISDTFPYPSEFKVTKVHAPLIFQRKRFRDHSSINIQKRDIKYPQINVEILQDNLRSQILESHAKLQTKDVEIISRGQIKNPNDQRNYRKIDNQFSSNQEYNSGILKPQPFLSSSKINFKNNSQHLDRYQSSNLMTILPFIKSSEYFVEENDSKKNTHSNDIYTNSLSHVNKWNNVKFFSNNHTPRHFNMESEELDPNIIPVNKKSFEINKKHFSINLKYVPENHKIVKNVDENEILNARALATEISNTSNANTFSNSILKYNHGFLPTRNKNVEIATEVSPSRTSNMNDKRQLTKDNFNKNVKIGNALNERYVIGNSKDEKKQSFVGGNEKIPDINRYRSDLDRNNEKVPPSLGPKICKNVEQLDRLFYIQPDGSVDVTHVWSPMRERNMGINFVSQNYKICSLEDSNFQRSPLLFIDWSRTPVRLFGGAYPKKTTDLCGFF</sequence>
<dbReference type="Gene3D" id="2.60.120.200">
    <property type="match status" value="1"/>
</dbReference>
<evidence type="ECO:0000256" key="1">
    <source>
        <dbReference type="ARBA" id="ARBA00001913"/>
    </source>
</evidence>
<keyword evidence="5" id="KW-0325">Glycoprotein</keyword>
<dbReference type="InterPro" id="IPR013320">
    <property type="entry name" value="ConA-like_dom_sf"/>
</dbReference>
<dbReference type="EMBL" id="OV170231">
    <property type="protein sequence ID" value="CAH0716580.1"/>
    <property type="molecule type" value="Genomic_DNA"/>
</dbReference>
<dbReference type="Proteomes" id="UP000838878">
    <property type="component" value="Chromosome 11"/>
</dbReference>
<dbReference type="OrthoDB" id="8871962at2759"/>
<organism evidence="8 9">
    <name type="scientific">Brenthis ino</name>
    <name type="common">lesser marbled fritillary</name>
    <dbReference type="NCBI Taxonomy" id="405034"/>
    <lineage>
        <taxon>Eukaryota</taxon>
        <taxon>Metazoa</taxon>
        <taxon>Ecdysozoa</taxon>
        <taxon>Arthropoda</taxon>
        <taxon>Hexapoda</taxon>
        <taxon>Insecta</taxon>
        <taxon>Pterygota</taxon>
        <taxon>Neoptera</taxon>
        <taxon>Endopterygota</taxon>
        <taxon>Lepidoptera</taxon>
        <taxon>Glossata</taxon>
        <taxon>Ditrysia</taxon>
        <taxon>Papilionoidea</taxon>
        <taxon>Nymphalidae</taxon>
        <taxon>Heliconiinae</taxon>
        <taxon>Argynnini</taxon>
        <taxon>Brenthis</taxon>
    </lineage>
</organism>
<evidence type="ECO:0000256" key="3">
    <source>
        <dbReference type="ARBA" id="ARBA00022837"/>
    </source>
</evidence>
<dbReference type="Pfam" id="PF00354">
    <property type="entry name" value="Pentaxin"/>
    <property type="match status" value="1"/>
</dbReference>
<reference evidence="8" key="1">
    <citation type="submission" date="2021-12" db="EMBL/GenBank/DDBJ databases">
        <authorList>
            <person name="Martin H S."/>
        </authorList>
    </citation>
    <scope>NUCLEOTIDE SEQUENCE</scope>
</reference>
<feature type="non-terminal residue" evidence="8">
    <location>
        <position position="851"/>
    </location>
</feature>
<dbReference type="SUPFAM" id="SSF49899">
    <property type="entry name" value="Concanavalin A-like lectins/glucanases"/>
    <property type="match status" value="1"/>
</dbReference>
<keyword evidence="2" id="KW-0479">Metal-binding</keyword>
<feature type="region of interest" description="Disordered" evidence="6">
    <location>
        <begin position="285"/>
        <end position="305"/>
    </location>
</feature>
<evidence type="ECO:0000256" key="6">
    <source>
        <dbReference type="SAM" id="MobiDB-lite"/>
    </source>
</evidence>
<dbReference type="InterPro" id="IPR001759">
    <property type="entry name" value="PTX_dom"/>
</dbReference>
<evidence type="ECO:0000313" key="8">
    <source>
        <dbReference type="EMBL" id="CAH0716580.1"/>
    </source>
</evidence>
<comment type="cofactor">
    <cofactor evidence="1">
        <name>Ca(2+)</name>
        <dbReference type="ChEBI" id="CHEBI:29108"/>
    </cofactor>
</comment>
<gene>
    <name evidence="8" type="ORF">BINO364_LOCUS3320</name>
</gene>
<dbReference type="PANTHER" id="PTHR19277">
    <property type="entry name" value="PENTRAXIN"/>
    <property type="match status" value="1"/>
</dbReference>
<evidence type="ECO:0000313" key="9">
    <source>
        <dbReference type="Proteomes" id="UP000838878"/>
    </source>
</evidence>
<protein>
    <recommendedName>
        <fullName evidence="7">Pentraxin (PTX) domain-containing protein</fullName>
    </recommendedName>
</protein>
<evidence type="ECO:0000259" key="7">
    <source>
        <dbReference type="Pfam" id="PF00354"/>
    </source>
</evidence>